<dbReference type="EMBL" id="KC148521">
    <property type="protein sequence ID" value="AGN71615.1"/>
    <property type="molecule type" value="Genomic_DNA"/>
</dbReference>
<evidence type="ECO:0000313" key="1">
    <source>
        <dbReference type="EMBL" id="AGN71615.1"/>
    </source>
</evidence>
<proteinExistence type="predicted"/>
<reference evidence="1" key="1">
    <citation type="submission" date="2012-11" db="EMBL/GenBank/DDBJ databases">
        <authorList>
            <person name="Chen C.-C."/>
            <person name="Wang C.-L."/>
            <person name="Sung L.-M."/>
            <person name="Chiu S.-H."/>
            <person name="Liaw L.-L."/>
            <person name="Yuan G.-F."/>
            <person name="Liao C.-C."/>
        </authorList>
    </citation>
    <scope>NUCLEOTIDE SEQUENCE</scope>
</reference>
<gene>
    <name evidence="1" type="ORF">2373</name>
</gene>
<sequence>MTADLKKFERGQYLIHVGEAFCRIPGCSSLTKYTTNNLWKHVASHKDIKVVAGTSGHAKRADIDRALSMY</sequence>
<reference evidence="1" key="2">
    <citation type="journal article" date="2013" name="Appl. Microbiol. Biotechnol.">
        <title>Genetic localization and in vivo characterization of a Monascus azaphilone pigment biosynthetic gene cluster.</title>
        <authorList>
            <person name="Balakrishnan B."/>
            <person name="Karki S."/>
            <person name="Chiu S.H."/>
            <person name="Kim H.J."/>
            <person name="Suh J.W."/>
            <person name="Nam B."/>
            <person name="Yoon Y.M."/>
            <person name="Chen C.C."/>
            <person name="Kwon H.J."/>
        </authorList>
    </citation>
    <scope>NUCLEOTIDE SEQUENCE</scope>
</reference>
<name>R9UMB9_MONPI</name>
<accession>R9UMB9</accession>
<protein>
    <submittedName>
        <fullName evidence="1">Uncharacterized protein</fullName>
    </submittedName>
</protein>
<dbReference type="AlphaFoldDB" id="R9UMB9"/>
<organism evidence="1">
    <name type="scientific">Monascus pilosus</name>
    <name type="common">Red mold</name>
    <dbReference type="NCBI Taxonomy" id="89488"/>
    <lineage>
        <taxon>Eukaryota</taxon>
        <taxon>Fungi</taxon>
        <taxon>Dikarya</taxon>
        <taxon>Ascomycota</taxon>
        <taxon>Pezizomycotina</taxon>
        <taxon>Eurotiomycetes</taxon>
        <taxon>Eurotiomycetidae</taxon>
        <taxon>Eurotiales</taxon>
        <taxon>Aspergillaceae</taxon>
        <taxon>Monascus</taxon>
    </lineage>
</organism>